<evidence type="ECO:0000256" key="4">
    <source>
        <dbReference type="ARBA" id="ARBA00022963"/>
    </source>
</evidence>
<protein>
    <submittedName>
        <fullName evidence="9">Lipase, gastric</fullName>
    </submittedName>
</protein>
<evidence type="ECO:0000256" key="5">
    <source>
        <dbReference type="ARBA" id="ARBA00023098"/>
    </source>
</evidence>
<dbReference type="SUPFAM" id="SSF53474">
    <property type="entry name" value="alpha/beta-Hydrolases"/>
    <property type="match status" value="1"/>
</dbReference>
<dbReference type="PANTHER" id="PTHR11005">
    <property type="entry name" value="LYSOSOMAL ACID LIPASE-RELATED"/>
    <property type="match status" value="1"/>
</dbReference>
<evidence type="ECO:0000256" key="6">
    <source>
        <dbReference type="ARBA" id="ARBA00023180"/>
    </source>
</evidence>
<evidence type="ECO:0000256" key="3">
    <source>
        <dbReference type="ARBA" id="ARBA00022801"/>
    </source>
</evidence>
<keyword evidence="5" id="KW-0443">Lipid metabolism</keyword>
<dbReference type="InterPro" id="IPR029058">
    <property type="entry name" value="AB_hydrolase_fold"/>
</dbReference>
<comment type="similarity">
    <text evidence="1">Belongs to the AB hydrolase superfamily. Lipase family.</text>
</comment>
<dbReference type="Proteomes" id="UP000694523">
    <property type="component" value="Unplaced"/>
</dbReference>
<proteinExistence type="inferred from homology"/>
<dbReference type="GO" id="GO:0016787">
    <property type="term" value="F:hydrolase activity"/>
    <property type="evidence" value="ECO:0007669"/>
    <property type="project" value="UniProtKB-KW"/>
</dbReference>
<dbReference type="FunFam" id="3.40.50.1820:FF:000057">
    <property type="entry name" value="Lipase"/>
    <property type="match status" value="1"/>
</dbReference>
<feature type="transmembrane region" description="Helical" evidence="7">
    <location>
        <begin position="58"/>
        <end position="80"/>
    </location>
</feature>
<keyword evidence="3" id="KW-0378">Hydrolase</keyword>
<name>A0A8C6SIQ4_9GOBI</name>
<evidence type="ECO:0000259" key="8">
    <source>
        <dbReference type="Pfam" id="PF04083"/>
    </source>
</evidence>
<keyword evidence="7" id="KW-0812">Transmembrane</keyword>
<keyword evidence="10" id="KW-1185">Reference proteome</keyword>
<evidence type="ECO:0000256" key="1">
    <source>
        <dbReference type="ARBA" id="ARBA00010701"/>
    </source>
</evidence>
<evidence type="ECO:0000256" key="2">
    <source>
        <dbReference type="ARBA" id="ARBA00022729"/>
    </source>
</evidence>
<dbReference type="Pfam" id="PF04083">
    <property type="entry name" value="Abhydro_lipase"/>
    <property type="match status" value="1"/>
</dbReference>
<dbReference type="Gene3D" id="3.40.50.1820">
    <property type="entry name" value="alpha/beta hydrolase"/>
    <property type="match status" value="1"/>
</dbReference>
<dbReference type="AlphaFoldDB" id="A0A8C6SIQ4"/>
<organism evidence="9 10">
    <name type="scientific">Neogobius melanostomus</name>
    <name type="common">round goby</name>
    <dbReference type="NCBI Taxonomy" id="47308"/>
    <lineage>
        <taxon>Eukaryota</taxon>
        <taxon>Metazoa</taxon>
        <taxon>Chordata</taxon>
        <taxon>Craniata</taxon>
        <taxon>Vertebrata</taxon>
        <taxon>Euteleostomi</taxon>
        <taxon>Actinopterygii</taxon>
        <taxon>Neopterygii</taxon>
        <taxon>Teleostei</taxon>
        <taxon>Neoteleostei</taxon>
        <taxon>Acanthomorphata</taxon>
        <taxon>Gobiaria</taxon>
        <taxon>Gobiiformes</taxon>
        <taxon>Gobioidei</taxon>
        <taxon>Gobiidae</taxon>
        <taxon>Benthophilinae</taxon>
        <taxon>Neogobiini</taxon>
        <taxon>Neogobius</taxon>
    </lineage>
</organism>
<keyword evidence="4" id="KW-0442">Lipid degradation</keyword>
<evidence type="ECO:0000256" key="7">
    <source>
        <dbReference type="SAM" id="Phobius"/>
    </source>
</evidence>
<dbReference type="GO" id="GO:0016042">
    <property type="term" value="P:lipid catabolic process"/>
    <property type="evidence" value="ECO:0007669"/>
    <property type="project" value="UniProtKB-KW"/>
</dbReference>
<keyword evidence="7" id="KW-0472">Membrane</keyword>
<feature type="transmembrane region" description="Helical" evidence="7">
    <location>
        <begin position="31"/>
        <end position="51"/>
    </location>
</feature>
<reference evidence="9" key="2">
    <citation type="submission" date="2025-09" db="UniProtKB">
        <authorList>
            <consortium name="Ensembl"/>
        </authorList>
    </citation>
    <scope>IDENTIFICATION</scope>
</reference>
<dbReference type="InterPro" id="IPR006693">
    <property type="entry name" value="AB_hydrolase_lipase"/>
</dbReference>
<reference evidence="9" key="1">
    <citation type="submission" date="2025-08" db="UniProtKB">
        <authorList>
            <consortium name="Ensembl"/>
        </authorList>
    </citation>
    <scope>IDENTIFICATION</scope>
</reference>
<dbReference type="Ensembl" id="ENSNMLT00000007809.1">
    <property type="protein sequence ID" value="ENSNMLP00000006845.1"/>
    <property type="gene ID" value="ENSNMLG00000004571.1"/>
</dbReference>
<keyword evidence="7" id="KW-1133">Transmembrane helix</keyword>
<feature type="domain" description="Partial AB-hydrolase lipase" evidence="8">
    <location>
        <begin position="100"/>
        <end position="151"/>
    </location>
</feature>
<evidence type="ECO:0000313" key="10">
    <source>
        <dbReference type="Proteomes" id="UP000694523"/>
    </source>
</evidence>
<accession>A0A8C6SIQ4</accession>
<keyword evidence="6" id="KW-0325">Glycoprotein</keyword>
<keyword evidence="2" id="KW-0732">Signal</keyword>
<evidence type="ECO:0000313" key="9">
    <source>
        <dbReference type="Ensembl" id="ENSNMLP00000006845.1"/>
    </source>
</evidence>
<sequence>MFCLSSCCTCFVSVPIARFVSVPIVHVLSRFLLYTFCLSPYFTCFVSVPIVHVLSQSLFYMFYLGSCCTCFVSVPIVHVLSQSLLYMFCLGTYCTCLSQSEIIRRWGFPAEEHEVETEDGYILTLNRIPHSSGVVLLQHGLLAAGSNWVTNPPDSALGFFLSQSGFDVWIGNSRGNTWSRRHRHLTPDQEEFWAFSHDEMALKDLPAVIDYVLNTTQQQQLSYIGHSQGTTIGFMLFSSRPDLSEKVKLFVALAPVATVAFTHSPMTKLSVLPEFAIWDLFGRRDFLPQSHMIEWFAEHVCTKHSALCGNLFFVLCGFNERNLNMV</sequence>